<evidence type="ECO:0000256" key="1">
    <source>
        <dbReference type="SAM" id="MobiDB-lite"/>
    </source>
</evidence>
<dbReference type="EMBL" id="GGEC01091336">
    <property type="protein sequence ID" value="MBX71820.1"/>
    <property type="molecule type" value="Transcribed_RNA"/>
</dbReference>
<accession>A0A2P2QXS7</accession>
<reference evidence="2" key="1">
    <citation type="submission" date="2018-02" db="EMBL/GenBank/DDBJ databases">
        <title>Rhizophora mucronata_Transcriptome.</title>
        <authorList>
            <person name="Meera S.P."/>
            <person name="Sreeshan A."/>
            <person name="Augustine A."/>
        </authorList>
    </citation>
    <scope>NUCLEOTIDE SEQUENCE</scope>
    <source>
        <tissue evidence="2">Leaf</tissue>
    </source>
</reference>
<name>A0A2P2QXS7_RHIMU</name>
<protein>
    <submittedName>
        <fullName evidence="2">Uncharacterized protein</fullName>
    </submittedName>
</protein>
<dbReference type="AlphaFoldDB" id="A0A2P2QXS7"/>
<feature type="region of interest" description="Disordered" evidence="1">
    <location>
        <begin position="1"/>
        <end position="21"/>
    </location>
</feature>
<evidence type="ECO:0000313" key="2">
    <source>
        <dbReference type="EMBL" id="MBX71820.1"/>
    </source>
</evidence>
<organism evidence="2">
    <name type="scientific">Rhizophora mucronata</name>
    <name type="common">Asiatic mangrove</name>
    <dbReference type="NCBI Taxonomy" id="61149"/>
    <lineage>
        <taxon>Eukaryota</taxon>
        <taxon>Viridiplantae</taxon>
        <taxon>Streptophyta</taxon>
        <taxon>Embryophyta</taxon>
        <taxon>Tracheophyta</taxon>
        <taxon>Spermatophyta</taxon>
        <taxon>Magnoliopsida</taxon>
        <taxon>eudicotyledons</taxon>
        <taxon>Gunneridae</taxon>
        <taxon>Pentapetalae</taxon>
        <taxon>rosids</taxon>
        <taxon>fabids</taxon>
        <taxon>Malpighiales</taxon>
        <taxon>Rhizophoraceae</taxon>
        <taxon>Rhizophora</taxon>
    </lineage>
</organism>
<proteinExistence type="predicted"/>
<sequence>MIPAGPPLKPYTTLPSARSRK</sequence>